<evidence type="ECO:0000256" key="7">
    <source>
        <dbReference type="ARBA" id="ARBA00022795"/>
    </source>
</evidence>
<dbReference type="InterPro" id="IPR053716">
    <property type="entry name" value="Flag_assembly_chemotaxis_eff"/>
</dbReference>
<dbReference type="PANTHER" id="PTHR38786:SF1">
    <property type="entry name" value="FLAGELLAR FLIJ PROTEIN"/>
    <property type="match status" value="1"/>
</dbReference>
<keyword evidence="12" id="KW-0966">Cell projection</keyword>
<evidence type="ECO:0000256" key="1">
    <source>
        <dbReference type="ARBA" id="ARBA00004413"/>
    </source>
</evidence>
<evidence type="ECO:0000256" key="2">
    <source>
        <dbReference type="ARBA" id="ARBA00010004"/>
    </source>
</evidence>
<dbReference type="GO" id="GO:0015031">
    <property type="term" value="P:protein transport"/>
    <property type="evidence" value="ECO:0007669"/>
    <property type="project" value="UniProtKB-KW"/>
</dbReference>
<proteinExistence type="inferred from homology"/>
<dbReference type="InterPro" id="IPR012823">
    <property type="entry name" value="Flagell_FliJ"/>
</dbReference>
<evidence type="ECO:0000313" key="12">
    <source>
        <dbReference type="EMBL" id="TFZ83289.1"/>
    </source>
</evidence>
<comment type="subcellular location">
    <subcellularLocation>
        <location evidence="1">Cell membrane</location>
        <topology evidence="1">Peripheral membrane protein</topology>
        <orientation evidence="1">Cytoplasmic side</orientation>
    </subcellularLocation>
</comment>
<keyword evidence="5" id="KW-1003">Cell membrane</keyword>
<dbReference type="GO" id="GO:0071973">
    <property type="term" value="P:bacterial-type flagellum-dependent cell motility"/>
    <property type="evidence" value="ECO:0007669"/>
    <property type="project" value="InterPro"/>
</dbReference>
<keyword evidence="7" id="KW-1005">Bacterial flagellum biogenesis</keyword>
<dbReference type="Gene3D" id="1.10.287.1700">
    <property type="match status" value="1"/>
</dbReference>
<dbReference type="GO" id="GO:0006935">
    <property type="term" value="P:chemotaxis"/>
    <property type="evidence" value="ECO:0007669"/>
    <property type="project" value="UniProtKB-KW"/>
</dbReference>
<comment type="similarity">
    <text evidence="2">Belongs to the FliJ family.</text>
</comment>
<keyword evidence="10" id="KW-1006">Bacterial flagellum protein export</keyword>
<sequence>MTGIQQLEPLHSMARRNADQAARDLGQALARKEQLDRQMAELVRYRADYREELRCAMSESLRIDQAHAYRNLLERLDAAIERQQALLDTQVRACDQARHQYFDRHARLQALDQLIQARRKAERARQAVREQHLLDDLTQSRWRLAKSVS</sequence>
<keyword evidence="9" id="KW-0472">Membrane</keyword>
<dbReference type="Proteomes" id="UP000297890">
    <property type="component" value="Unassembled WGS sequence"/>
</dbReference>
<accession>A0A4Z0FA24</accession>
<organism evidence="12 13">
    <name type="scientific">Candidatus Macondimonas diazotrophica</name>
    <dbReference type="NCBI Taxonomy" id="2305248"/>
    <lineage>
        <taxon>Bacteria</taxon>
        <taxon>Pseudomonadati</taxon>
        <taxon>Pseudomonadota</taxon>
        <taxon>Gammaproteobacteria</taxon>
        <taxon>Chromatiales</taxon>
        <taxon>Ectothiorhodospiraceae</taxon>
        <taxon>Candidatus Macondimonas</taxon>
    </lineage>
</organism>
<dbReference type="AlphaFoldDB" id="A0A4Z0FA24"/>
<keyword evidence="11" id="KW-0175">Coiled coil</keyword>
<evidence type="ECO:0000256" key="9">
    <source>
        <dbReference type="ARBA" id="ARBA00023136"/>
    </source>
</evidence>
<evidence type="ECO:0000256" key="8">
    <source>
        <dbReference type="ARBA" id="ARBA00022927"/>
    </source>
</evidence>
<dbReference type="Pfam" id="PF02050">
    <property type="entry name" value="FliJ"/>
    <property type="match status" value="1"/>
</dbReference>
<keyword evidence="8" id="KW-0653">Protein transport</keyword>
<evidence type="ECO:0000256" key="5">
    <source>
        <dbReference type="ARBA" id="ARBA00022475"/>
    </source>
</evidence>
<keyword evidence="13" id="KW-1185">Reference proteome</keyword>
<keyword evidence="4" id="KW-0813">Transport</keyword>
<protein>
    <recommendedName>
        <fullName evidence="3">Flagellar FliJ protein</fullName>
    </recommendedName>
</protein>
<dbReference type="GO" id="GO:0009288">
    <property type="term" value="C:bacterial-type flagellum"/>
    <property type="evidence" value="ECO:0007669"/>
    <property type="project" value="InterPro"/>
</dbReference>
<evidence type="ECO:0000256" key="10">
    <source>
        <dbReference type="ARBA" id="ARBA00023225"/>
    </source>
</evidence>
<feature type="coiled-coil region" evidence="11">
    <location>
        <begin position="18"/>
        <end position="131"/>
    </location>
</feature>
<evidence type="ECO:0000256" key="3">
    <source>
        <dbReference type="ARBA" id="ARBA00020392"/>
    </source>
</evidence>
<evidence type="ECO:0000256" key="4">
    <source>
        <dbReference type="ARBA" id="ARBA00022448"/>
    </source>
</evidence>
<dbReference type="RefSeq" id="WP_135281169.1">
    <property type="nucleotide sequence ID" value="NZ_SRIO01000004.1"/>
</dbReference>
<keyword evidence="12" id="KW-0969">Cilium</keyword>
<keyword evidence="6" id="KW-0145">Chemotaxis</keyword>
<comment type="caution">
    <text evidence="12">The sequence shown here is derived from an EMBL/GenBank/DDBJ whole genome shotgun (WGS) entry which is preliminary data.</text>
</comment>
<evidence type="ECO:0000313" key="13">
    <source>
        <dbReference type="Proteomes" id="UP000297890"/>
    </source>
</evidence>
<evidence type="ECO:0000256" key="6">
    <source>
        <dbReference type="ARBA" id="ARBA00022500"/>
    </source>
</evidence>
<evidence type="ECO:0000256" key="11">
    <source>
        <dbReference type="SAM" id="Coils"/>
    </source>
</evidence>
<dbReference type="GO" id="GO:0044781">
    <property type="term" value="P:bacterial-type flagellum organization"/>
    <property type="evidence" value="ECO:0007669"/>
    <property type="project" value="UniProtKB-KW"/>
</dbReference>
<gene>
    <name evidence="12" type="primary">fliJ</name>
    <name evidence="12" type="ORF">E4680_04360</name>
</gene>
<dbReference type="OrthoDB" id="6465096at2"/>
<dbReference type="EMBL" id="SRIO01000004">
    <property type="protein sequence ID" value="TFZ83289.1"/>
    <property type="molecule type" value="Genomic_DNA"/>
</dbReference>
<dbReference type="GO" id="GO:0005886">
    <property type="term" value="C:plasma membrane"/>
    <property type="evidence" value="ECO:0007669"/>
    <property type="project" value="UniProtKB-SubCell"/>
</dbReference>
<keyword evidence="12" id="KW-0282">Flagellum</keyword>
<reference evidence="12 13" key="1">
    <citation type="journal article" date="2019" name="ISME J.">
        <title>Candidatus Macondimonas diazotrophica, a novel gammaproteobacterial genus dominating crude-oil-contaminated coastal sediments.</title>
        <authorList>
            <person name="Karthikeyan S."/>
            <person name="Konstantinidis K."/>
        </authorList>
    </citation>
    <scope>NUCLEOTIDE SEQUENCE [LARGE SCALE GENOMIC DNA]</scope>
    <source>
        <strain evidence="12 13">KTK01</strain>
    </source>
</reference>
<dbReference type="PANTHER" id="PTHR38786">
    <property type="entry name" value="FLAGELLAR FLIJ PROTEIN"/>
    <property type="match status" value="1"/>
</dbReference>
<dbReference type="InterPro" id="IPR052570">
    <property type="entry name" value="FliJ"/>
</dbReference>
<name>A0A4Z0FA24_9GAMM</name>
<dbReference type="NCBIfam" id="TIGR02473">
    <property type="entry name" value="flagell_FliJ"/>
    <property type="match status" value="1"/>
</dbReference>